<gene>
    <name evidence="2" type="ORF">ATB95_10235</name>
</gene>
<dbReference type="AlphaFoldDB" id="A0ABD4DSF1"/>
<keyword evidence="1" id="KW-1133">Transmembrane helix</keyword>
<keyword evidence="1" id="KW-0812">Transmembrane</keyword>
<protein>
    <recommendedName>
        <fullName evidence="4">Transporter suffix domain-containing protein</fullName>
    </recommendedName>
</protein>
<evidence type="ECO:0000313" key="2">
    <source>
        <dbReference type="EMBL" id="KUY21253.1"/>
    </source>
</evidence>
<dbReference type="NCBIfam" id="NF033684">
    <property type="entry name" value="suffix_2_RND"/>
    <property type="match status" value="1"/>
</dbReference>
<dbReference type="InterPro" id="IPR047961">
    <property type="entry name" value="Transp_suffix-like"/>
</dbReference>
<evidence type="ECO:0000313" key="3">
    <source>
        <dbReference type="Proteomes" id="UP000064412"/>
    </source>
</evidence>
<feature type="transmembrane region" description="Helical" evidence="1">
    <location>
        <begin position="37"/>
        <end position="58"/>
    </location>
</feature>
<comment type="caution">
    <text evidence="2">The sequence shown here is derived from an EMBL/GenBank/DDBJ whole genome shotgun (WGS) entry which is preliminary data.</text>
</comment>
<dbReference type="EMBL" id="LNOI01000001">
    <property type="protein sequence ID" value="KUY21253.1"/>
    <property type="molecule type" value="Genomic_DNA"/>
</dbReference>
<keyword evidence="1" id="KW-0472">Membrane</keyword>
<organism evidence="2 3">
    <name type="scientific">Elizabethkingia miricola</name>
    <name type="common">Chryseobacterium miricola</name>
    <dbReference type="NCBI Taxonomy" id="172045"/>
    <lineage>
        <taxon>Bacteria</taxon>
        <taxon>Pseudomonadati</taxon>
        <taxon>Bacteroidota</taxon>
        <taxon>Flavobacteriia</taxon>
        <taxon>Flavobacteriales</taxon>
        <taxon>Weeksellaceae</taxon>
        <taxon>Elizabethkingia</taxon>
    </lineage>
</organism>
<feature type="transmembrane region" description="Helical" evidence="1">
    <location>
        <begin position="12"/>
        <end position="31"/>
    </location>
</feature>
<sequence>MTKQNIRKKTGLILLGIVLLYWMAVPVLPFMDIPHKTWIISALVVIGEIIFVIAIALLGKEYWGNIKKAVGRFFKSKNN</sequence>
<name>A0ABD4DSF1_ELIMR</name>
<reference evidence="2 3" key="1">
    <citation type="submission" date="2015-11" db="EMBL/GenBank/DDBJ databases">
        <authorList>
            <person name="Nicholson A.C."/>
            <person name="Humrighouse B.W."/>
            <person name="Graziano J."/>
            <person name="Lasker B."/>
            <person name="Whitney A.M."/>
            <person name="Mcquiston J.R."/>
        </authorList>
    </citation>
    <scope>NUCLEOTIDE SEQUENCE [LARGE SCALE GENOMIC DNA]</scope>
    <source>
        <strain evidence="2 3">G4071</strain>
    </source>
</reference>
<evidence type="ECO:0008006" key="4">
    <source>
        <dbReference type="Google" id="ProtNLM"/>
    </source>
</evidence>
<proteinExistence type="predicted"/>
<dbReference type="Proteomes" id="UP000064412">
    <property type="component" value="Unassembled WGS sequence"/>
</dbReference>
<accession>A0ABD4DSF1</accession>
<evidence type="ECO:0000256" key="1">
    <source>
        <dbReference type="SAM" id="Phobius"/>
    </source>
</evidence>